<evidence type="ECO:0000313" key="4">
    <source>
        <dbReference type="Proteomes" id="UP000345527"/>
    </source>
</evidence>
<dbReference type="EMBL" id="RZOA01000006">
    <property type="protein sequence ID" value="KAA8823817.1"/>
    <property type="molecule type" value="Genomic_DNA"/>
</dbReference>
<gene>
    <name evidence="3" type="ORF">EM848_04390</name>
    <name evidence="2" type="ORF">EMO90_10765</name>
</gene>
<dbReference type="InterPro" id="IPR007337">
    <property type="entry name" value="RelB/DinJ"/>
</dbReference>
<protein>
    <submittedName>
        <fullName evidence="3">Type II toxin-antitoxin system antitoxin, RelB/DinJ family</fullName>
    </submittedName>
</protein>
<dbReference type="AlphaFoldDB" id="A0A5J5E400"/>
<evidence type="ECO:0000313" key="3">
    <source>
        <dbReference type="EMBL" id="KAA8823817.1"/>
    </source>
</evidence>
<comment type="caution">
    <text evidence="3">The sequence shown here is derived from an EMBL/GenBank/DDBJ whole genome shotgun (WGS) entry which is preliminary data.</text>
</comment>
<dbReference type="Proteomes" id="UP000345527">
    <property type="component" value="Unassembled WGS sequence"/>
</dbReference>
<proteinExistence type="predicted"/>
<dbReference type="EMBL" id="RZNZ01000018">
    <property type="protein sequence ID" value="KAA8817035.1"/>
    <property type="molecule type" value="Genomic_DNA"/>
</dbReference>
<keyword evidence="5" id="KW-1185">Reference proteome</keyword>
<evidence type="ECO:0000313" key="2">
    <source>
        <dbReference type="EMBL" id="KAA8817035.1"/>
    </source>
</evidence>
<dbReference type="OrthoDB" id="9804867at2"/>
<dbReference type="Proteomes" id="UP000374630">
    <property type="component" value="Unassembled WGS sequence"/>
</dbReference>
<dbReference type="Gene3D" id="1.10.1220.10">
    <property type="entry name" value="Met repressor-like"/>
    <property type="match status" value="1"/>
</dbReference>
<evidence type="ECO:0000256" key="1">
    <source>
        <dbReference type="SAM" id="MobiDB-lite"/>
    </source>
</evidence>
<evidence type="ECO:0000313" key="5">
    <source>
        <dbReference type="Proteomes" id="UP000374630"/>
    </source>
</evidence>
<dbReference type="Pfam" id="PF04221">
    <property type="entry name" value="RelB"/>
    <property type="match status" value="1"/>
</dbReference>
<dbReference type="GO" id="GO:0006355">
    <property type="term" value="P:regulation of DNA-templated transcription"/>
    <property type="evidence" value="ECO:0007669"/>
    <property type="project" value="InterPro"/>
</dbReference>
<feature type="region of interest" description="Disordered" evidence="1">
    <location>
        <begin position="1"/>
        <end position="20"/>
    </location>
</feature>
<organism evidence="3 4">
    <name type="scientific">Bifidobacterium vespertilionis</name>
    <dbReference type="NCBI Taxonomy" id="2562524"/>
    <lineage>
        <taxon>Bacteria</taxon>
        <taxon>Bacillati</taxon>
        <taxon>Actinomycetota</taxon>
        <taxon>Actinomycetes</taxon>
        <taxon>Bifidobacteriales</taxon>
        <taxon>Bifidobacteriaceae</taxon>
        <taxon>Bifidobacterium</taxon>
    </lineage>
</organism>
<dbReference type="InterPro" id="IPR013321">
    <property type="entry name" value="Arc_rbn_hlx_hlx"/>
</dbReference>
<reference evidence="4 5" key="1">
    <citation type="journal article" date="2019" name="Syst. Appl. Microbiol.">
        <title>Characterization of Bifidobacterium species in feaces of the Egyptian fruit bat: Description of B. vespertilionis sp. nov. and B. rousetti sp. nov.</title>
        <authorList>
            <person name="Modesto M."/>
            <person name="Satti M."/>
            <person name="Watanabe K."/>
            <person name="Puglisi E."/>
            <person name="Morelli L."/>
            <person name="Huang C.-H."/>
            <person name="Liou J.-S."/>
            <person name="Miyashita M."/>
            <person name="Tamura T."/>
            <person name="Saito S."/>
            <person name="Mori K."/>
            <person name="Huang L."/>
            <person name="Sciavilla P."/>
            <person name="Sandri C."/>
            <person name="Spiezio C."/>
            <person name="Vitali F."/>
            <person name="Cavalieri D."/>
            <person name="Perpetuini G."/>
            <person name="Tofalo R."/>
            <person name="Bonetti A."/>
            <person name="Arita M."/>
            <person name="Mattarelli P."/>
        </authorList>
    </citation>
    <scope>NUCLEOTIDE SEQUENCE [LARGE SCALE GENOMIC DNA]</scope>
    <source>
        <strain evidence="2 5">RST16</strain>
        <strain evidence="3 4">RST8</strain>
    </source>
</reference>
<accession>A0A5J5E400</accession>
<name>A0A5J5E400_9BIFI</name>
<sequence length="106" mass="11302">MTSTATASPAVAQAAVAPATESKAIRASKEVIAQASQVAESYGLTLAAATRAFWTQMARTGIIPLSFEAERPNEESREAIRETQEIIRNGGPAYANLDEMYKDLGL</sequence>